<feature type="domain" description="Phospholipase A2-like central" evidence="8">
    <location>
        <begin position="12"/>
        <end position="105"/>
    </location>
</feature>
<dbReference type="SUPFAM" id="SSF48619">
    <property type="entry name" value="Phospholipase A2, PLA2"/>
    <property type="match status" value="1"/>
</dbReference>
<evidence type="ECO:0000256" key="7">
    <source>
        <dbReference type="SAM" id="MobiDB-lite"/>
    </source>
</evidence>
<dbReference type="AlphaFoldDB" id="B2D2F9"/>
<protein>
    <submittedName>
        <fullName evidence="9">Phospholipase A2</fullName>
    </submittedName>
</protein>
<organism evidence="9">
    <name type="scientific">Ornithodoros coriaceus</name>
    <name type="common">Soft tick</name>
    <name type="synonym">Argasid tick</name>
    <dbReference type="NCBI Taxonomy" id="92741"/>
    <lineage>
        <taxon>Eukaryota</taxon>
        <taxon>Metazoa</taxon>
        <taxon>Ecdysozoa</taxon>
        <taxon>Arthropoda</taxon>
        <taxon>Chelicerata</taxon>
        <taxon>Arachnida</taxon>
        <taxon>Acari</taxon>
        <taxon>Parasitiformes</taxon>
        <taxon>Ixodida</taxon>
        <taxon>Ixodoidea</taxon>
        <taxon>Argasidae</taxon>
        <taxon>Ornithodorinae</taxon>
        <taxon>Ornithodoros</taxon>
    </lineage>
</organism>
<dbReference type="InterPro" id="IPR016090">
    <property type="entry name" value="PLA2-like_dom"/>
</dbReference>
<reference evidence="9" key="2">
    <citation type="submission" date="2008-03" db="EMBL/GenBank/DDBJ databases">
        <authorList>
            <person name="Francishetti I.M.B."/>
            <person name="Pham V."/>
            <person name="Kotsyfakis M."/>
            <person name="Ribeiro J.M.C."/>
        </authorList>
    </citation>
    <scope>NUCLEOTIDE SEQUENCE</scope>
    <source>
        <tissue evidence="9">Salivary glands</tissue>
    </source>
</reference>
<dbReference type="InterPro" id="IPR036444">
    <property type="entry name" value="PLipase_A2_dom_sf"/>
</dbReference>
<feature type="region of interest" description="Disordered" evidence="7">
    <location>
        <begin position="179"/>
        <end position="201"/>
    </location>
</feature>
<evidence type="ECO:0000256" key="6">
    <source>
        <dbReference type="ARBA" id="ARBA00023098"/>
    </source>
</evidence>
<sequence length="201" mass="23212">GQNDQAPRYDDPGTKWCGAGDIAESKEDLGTAGATDTCCREHDLVEGKLPVLGKLDDIRNKFPYSISSCDDAKKCYQCLLNDNSTASMEFGLFYFDVVEKRCYAKTYPLNCIKSKRSFFRKKCLEYEMKVDKPRKYQLFKPPNFYWEYVKKWDLQTMDKRPTIHVDPPNSWKLIEKFDADKPSSDSEVLKRGSIAKPSRVE</sequence>
<dbReference type="PANTHER" id="PTHR12253">
    <property type="entry name" value="RH14732P"/>
    <property type="match status" value="1"/>
</dbReference>
<evidence type="ECO:0000256" key="5">
    <source>
        <dbReference type="ARBA" id="ARBA00022963"/>
    </source>
</evidence>
<keyword evidence="5" id="KW-0442">Lipid degradation</keyword>
<evidence type="ECO:0000256" key="2">
    <source>
        <dbReference type="ARBA" id="ARBA00001913"/>
    </source>
</evidence>
<dbReference type="Gene3D" id="1.20.90.10">
    <property type="entry name" value="Phospholipase A2 domain"/>
    <property type="match status" value="1"/>
</dbReference>
<evidence type="ECO:0000256" key="3">
    <source>
        <dbReference type="ARBA" id="ARBA00022801"/>
    </source>
</evidence>
<dbReference type="Pfam" id="PF05826">
    <property type="entry name" value="Phospholip_A2_2"/>
    <property type="match status" value="1"/>
</dbReference>
<dbReference type="GO" id="GO:0016042">
    <property type="term" value="P:lipid catabolic process"/>
    <property type="evidence" value="ECO:0007669"/>
    <property type="project" value="UniProtKB-KW"/>
</dbReference>
<dbReference type="GO" id="GO:0004623">
    <property type="term" value="F:phospholipase A2 activity"/>
    <property type="evidence" value="ECO:0007669"/>
    <property type="project" value="UniProtKB-EC"/>
</dbReference>
<name>B2D2F9_ORNCO</name>
<keyword evidence="6" id="KW-0443">Lipid metabolism</keyword>
<comment type="catalytic activity">
    <reaction evidence="1">
        <text>a 1,2-diacyl-sn-glycero-3-phosphocholine + H2O = a 1-acyl-sn-glycero-3-phosphocholine + a fatty acid + H(+)</text>
        <dbReference type="Rhea" id="RHEA:15801"/>
        <dbReference type="ChEBI" id="CHEBI:15377"/>
        <dbReference type="ChEBI" id="CHEBI:15378"/>
        <dbReference type="ChEBI" id="CHEBI:28868"/>
        <dbReference type="ChEBI" id="CHEBI:57643"/>
        <dbReference type="ChEBI" id="CHEBI:58168"/>
        <dbReference type="EC" id="3.1.1.4"/>
    </reaction>
</comment>
<feature type="non-terminal residue" evidence="9">
    <location>
        <position position="1"/>
    </location>
</feature>
<evidence type="ECO:0000313" key="9">
    <source>
        <dbReference type="EMBL" id="ACB70400.1"/>
    </source>
</evidence>
<evidence type="ECO:0000256" key="4">
    <source>
        <dbReference type="ARBA" id="ARBA00022837"/>
    </source>
</evidence>
<reference evidence="9" key="1">
    <citation type="journal article" date="2008" name="J. Proteomics">
        <title>An insight into the salivary transcriptome and proteome of the soft tick and vector of epizootic bovine abortion, Ornithodoros coriaceus.</title>
        <authorList>
            <person name="Francischetti I.M."/>
            <person name="Meng Z."/>
            <person name="Mans B.J."/>
            <person name="Gudderra N."/>
            <person name="Hall M."/>
            <person name="Veenstra T.D."/>
            <person name="Pham V.M."/>
            <person name="Kotsyfakis M."/>
            <person name="Ribeiro J.M."/>
        </authorList>
    </citation>
    <scope>NUCLEOTIDE SEQUENCE</scope>
    <source>
        <tissue evidence="9">Salivary glands</tissue>
    </source>
</reference>
<proteinExistence type="evidence at transcript level"/>
<keyword evidence="4" id="KW-0106">Calcium</keyword>
<dbReference type="EMBL" id="EU574893">
    <property type="protein sequence ID" value="ACB70400.1"/>
    <property type="molecule type" value="mRNA"/>
</dbReference>
<feature type="compositionally biased region" description="Basic and acidic residues" evidence="7">
    <location>
        <begin position="179"/>
        <end position="190"/>
    </location>
</feature>
<evidence type="ECO:0000259" key="8">
    <source>
        <dbReference type="Pfam" id="PF05826"/>
    </source>
</evidence>
<keyword evidence="3" id="KW-0378">Hydrolase</keyword>
<evidence type="ECO:0000256" key="1">
    <source>
        <dbReference type="ARBA" id="ARBA00001604"/>
    </source>
</evidence>
<dbReference type="GO" id="GO:0050482">
    <property type="term" value="P:arachidonate secretion"/>
    <property type="evidence" value="ECO:0007669"/>
    <property type="project" value="InterPro"/>
</dbReference>
<comment type="cofactor">
    <cofactor evidence="2">
        <name>Ca(2+)</name>
        <dbReference type="ChEBI" id="CHEBI:29108"/>
    </cofactor>
</comment>
<accession>B2D2F9</accession>
<dbReference type="GO" id="GO:0006644">
    <property type="term" value="P:phospholipid metabolic process"/>
    <property type="evidence" value="ECO:0007669"/>
    <property type="project" value="InterPro"/>
</dbReference>